<dbReference type="GeneID" id="98175881"/>
<name>A0ABQ0GAX7_9PEZI</name>
<protein>
    <recommendedName>
        <fullName evidence="2">GH16 domain-containing protein</fullName>
    </recommendedName>
</protein>
<accession>A0ABQ0GAX7</accession>
<dbReference type="Pfam" id="PF26113">
    <property type="entry name" value="GH16_XgeA"/>
    <property type="match status" value="1"/>
</dbReference>
<proteinExistence type="predicted"/>
<organism evidence="3 4">
    <name type="scientific">Madurella fahalii</name>
    <dbReference type="NCBI Taxonomy" id="1157608"/>
    <lineage>
        <taxon>Eukaryota</taxon>
        <taxon>Fungi</taxon>
        <taxon>Dikarya</taxon>
        <taxon>Ascomycota</taxon>
        <taxon>Pezizomycotina</taxon>
        <taxon>Sordariomycetes</taxon>
        <taxon>Sordariomycetidae</taxon>
        <taxon>Sordariales</taxon>
        <taxon>Sordariales incertae sedis</taxon>
        <taxon>Madurella</taxon>
    </lineage>
</organism>
<feature type="transmembrane region" description="Helical" evidence="1">
    <location>
        <begin position="33"/>
        <end position="55"/>
    </location>
</feature>
<keyword evidence="1" id="KW-1133">Transmembrane helix</keyword>
<feature type="domain" description="GH16" evidence="2">
    <location>
        <begin position="70"/>
        <end position="336"/>
    </location>
</feature>
<sequence>MARDSGVMTFTYEVDYRSSSPSRWNPRYWSRRAWLIVATAIILIVVIAVGAVVGVNATRNQGSNGSNRYPNYSRLNYTLVDTYSGTSFFDKFDYFHTWDPAGGFVHYVDPDYAATYNLTYATSSTALIRVDTSVGPSSVPDASTGRFSVRLESKAQYGPGLFLFDVKHTPYGCGTWPALWLTDPNNWPVNGEIDIMEAVNQASTGNLVALHTTAGCTMENVRREMTGTPGQGDCHNETNHNTGCTVTGAPATYGPEFNAAGGGIVALEWRNEGIRAWVFGRGQGQGQGQGRGLTALPPAGGNGVVEAPDPSAWGPPLADFPSTSCDVGRHFRNQGIVVNIDLCGYLTEAVYASSGCPSNCRDFVASNPSEFTNAYWEFGAFQVYRAS</sequence>
<dbReference type="PANTHER" id="PTHR10963:SF42">
    <property type="entry name" value="PUTATIVE (AFU_ORTHOLOGUE AFUA_5G02280)-RELATED"/>
    <property type="match status" value="1"/>
</dbReference>
<dbReference type="RefSeq" id="XP_070916659.1">
    <property type="nucleotide sequence ID" value="XM_071060558.1"/>
</dbReference>
<evidence type="ECO:0000313" key="3">
    <source>
        <dbReference type="EMBL" id="GAB1314928.1"/>
    </source>
</evidence>
<dbReference type="InterPro" id="IPR013320">
    <property type="entry name" value="ConA-like_dom_sf"/>
</dbReference>
<dbReference type="CDD" id="cd02181">
    <property type="entry name" value="GH16_fungal_Lam16A_glucanase"/>
    <property type="match status" value="1"/>
</dbReference>
<dbReference type="SUPFAM" id="SSF49899">
    <property type="entry name" value="Concanavalin A-like lectins/glucanases"/>
    <property type="match status" value="1"/>
</dbReference>
<dbReference type="PANTHER" id="PTHR10963">
    <property type="entry name" value="GLYCOSYL HYDROLASE-RELATED"/>
    <property type="match status" value="1"/>
</dbReference>
<keyword evidence="4" id="KW-1185">Reference proteome</keyword>
<evidence type="ECO:0000313" key="4">
    <source>
        <dbReference type="Proteomes" id="UP001628179"/>
    </source>
</evidence>
<keyword evidence="1" id="KW-0472">Membrane</keyword>
<reference evidence="3 4" key="1">
    <citation type="submission" date="2024-09" db="EMBL/GenBank/DDBJ databases">
        <title>Itraconazole resistance in Madurella fahalii resulting from another homologue of gene encoding cytochrome P450 14-alpha sterol demethylase (CYP51).</title>
        <authorList>
            <person name="Yoshioka I."/>
            <person name="Fahal A.H."/>
            <person name="Kaneko S."/>
            <person name="Yaguchi T."/>
        </authorList>
    </citation>
    <scope>NUCLEOTIDE SEQUENCE [LARGE SCALE GENOMIC DNA]</scope>
    <source>
        <strain evidence="3 4">IFM 68171</strain>
    </source>
</reference>
<dbReference type="PROSITE" id="PS51762">
    <property type="entry name" value="GH16_2"/>
    <property type="match status" value="1"/>
</dbReference>
<dbReference type="Proteomes" id="UP001628179">
    <property type="component" value="Unassembled WGS sequence"/>
</dbReference>
<comment type="caution">
    <text evidence="3">The sequence shown here is derived from an EMBL/GenBank/DDBJ whole genome shotgun (WGS) entry which is preliminary data.</text>
</comment>
<dbReference type="InterPro" id="IPR000757">
    <property type="entry name" value="Beta-glucanase-like"/>
</dbReference>
<evidence type="ECO:0000256" key="1">
    <source>
        <dbReference type="SAM" id="Phobius"/>
    </source>
</evidence>
<gene>
    <name evidence="3" type="ORF">MFIFM68171_05138</name>
</gene>
<dbReference type="Gene3D" id="2.60.120.200">
    <property type="match status" value="1"/>
</dbReference>
<keyword evidence="1" id="KW-0812">Transmembrane</keyword>
<dbReference type="InterPro" id="IPR050546">
    <property type="entry name" value="Glycosyl_Hydrlase_16"/>
</dbReference>
<dbReference type="EMBL" id="BAAFSV010000002">
    <property type="protein sequence ID" value="GAB1314928.1"/>
    <property type="molecule type" value="Genomic_DNA"/>
</dbReference>
<evidence type="ECO:0000259" key="2">
    <source>
        <dbReference type="PROSITE" id="PS51762"/>
    </source>
</evidence>